<reference evidence="2" key="1">
    <citation type="journal article" date="2020" name="mSystems">
        <title>Genome- and Community-Level Interaction Insights into Carbon Utilization and Element Cycling Functions of Hydrothermarchaeota in Hydrothermal Sediment.</title>
        <authorList>
            <person name="Zhou Z."/>
            <person name="Liu Y."/>
            <person name="Xu W."/>
            <person name="Pan J."/>
            <person name="Luo Z.H."/>
            <person name="Li M."/>
        </authorList>
    </citation>
    <scope>NUCLEOTIDE SEQUENCE [LARGE SCALE GENOMIC DNA]</scope>
    <source>
        <strain evidence="2">SpSt-123</strain>
    </source>
</reference>
<dbReference type="SUPFAM" id="SSF55326">
    <property type="entry name" value="PurM N-terminal domain-like"/>
    <property type="match status" value="1"/>
</dbReference>
<protein>
    <recommendedName>
        <fullName evidence="1">PurM-like N-terminal domain-containing protein</fullName>
    </recommendedName>
</protein>
<sequence length="319" mass="36217">MSKLSEEDIIDIFIYELSDRYTPGTNLNLKDDAGELNNSYLFNIDGYSSFNSKYPWETWEDWAWKAVVGSITDLIAKGALPFAIGFSIGLSQQLDIEKISRSIAKGVKEACDAYQLRVVKADTNSSKEDVWITVSSIGILITDKPIPRSGVINKSYIYVTEVNGFGRLMTIYKKYLEGKLTYEQARGMYRRPMAPYGFLNLLQHIKIDASIDSSDGLAYSLGLIARNNKAELILSNLPRPQKDLISLYETKEEMDNEVLYGGEEYEIIFLTKHSPEEVARECDSINLKCIYLGEAISSSYSKVFFNNKEISMDGWQHFR</sequence>
<dbReference type="InterPro" id="IPR036921">
    <property type="entry name" value="PurM-like_N_sf"/>
</dbReference>
<dbReference type="Pfam" id="PF00586">
    <property type="entry name" value="AIRS"/>
    <property type="match status" value="1"/>
</dbReference>
<dbReference type="EMBL" id="DSDY01000055">
    <property type="protein sequence ID" value="HDS10329.1"/>
    <property type="molecule type" value="Genomic_DNA"/>
</dbReference>
<dbReference type="GO" id="GO:0009030">
    <property type="term" value="F:thiamine-phosphate kinase activity"/>
    <property type="evidence" value="ECO:0007669"/>
    <property type="project" value="InterPro"/>
</dbReference>
<proteinExistence type="predicted"/>
<dbReference type="Gene3D" id="3.90.650.10">
    <property type="entry name" value="PurM-like C-terminal domain"/>
    <property type="match status" value="1"/>
</dbReference>
<gene>
    <name evidence="2" type="ORF">ENO04_01705</name>
</gene>
<dbReference type="PANTHER" id="PTHR30270:SF0">
    <property type="entry name" value="THIAMINE-MONOPHOSPHATE KINASE"/>
    <property type="match status" value="1"/>
</dbReference>
<dbReference type="SUPFAM" id="SSF56042">
    <property type="entry name" value="PurM C-terminal domain-like"/>
    <property type="match status" value="1"/>
</dbReference>
<dbReference type="InterPro" id="IPR006283">
    <property type="entry name" value="ThiL-like"/>
</dbReference>
<dbReference type="PANTHER" id="PTHR30270">
    <property type="entry name" value="THIAMINE-MONOPHOSPHATE KINASE"/>
    <property type="match status" value="1"/>
</dbReference>
<dbReference type="InterPro" id="IPR036676">
    <property type="entry name" value="PurM-like_C_sf"/>
</dbReference>
<evidence type="ECO:0000313" key="2">
    <source>
        <dbReference type="EMBL" id="HDS10329.1"/>
    </source>
</evidence>
<dbReference type="AlphaFoldDB" id="A0A7C1I734"/>
<dbReference type="Gene3D" id="3.30.1330.10">
    <property type="entry name" value="PurM-like, N-terminal domain"/>
    <property type="match status" value="1"/>
</dbReference>
<accession>A0A7C1I734</accession>
<dbReference type="CDD" id="cd02194">
    <property type="entry name" value="ThiL"/>
    <property type="match status" value="1"/>
</dbReference>
<feature type="domain" description="PurM-like N-terminal" evidence="1">
    <location>
        <begin position="39"/>
        <end position="139"/>
    </location>
</feature>
<comment type="caution">
    <text evidence="2">The sequence shown here is derived from an EMBL/GenBank/DDBJ whole genome shotgun (WGS) entry which is preliminary data.</text>
</comment>
<name>A0A7C1I734_9CREN</name>
<dbReference type="InterPro" id="IPR016188">
    <property type="entry name" value="PurM-like_N"/>
</dbReference>
<dbReference type="GO" id="GO:0009228">
    <property type="term" value="P:thiamine biosynthetic process"/>
    <property type="evidence" value="ECO:0007669"/>
    <property type="project" value="InterPro"/>
</dbReference>
<organism evidence="2">
    <name type="scientific">Fervidicoccus fontis</name>
    <dbReference type="NCBI Taxonomy" id="683846"/>
    <lineage>
        <taxon>Archaea</taxon>
        <taxon>Thermoproteota</taxon>
        <taxon>Thermoprotei</taxon>
        <taxon>Fervidicoccales</taxon>
        <taxon>Fervidicoccaceae</taxon>
        <taxon>Fervidicoccus</taxon>
    </lineage>
</organism>
<evidence type="ECO:0000259" key="1">
    <source>
        <dbReference type="Pfam" id="PF00586"/>
    </source>
</evidence>